<evidence type="ECO:0000256" key="3">
    <source>
        <dbReference type="ARBA" id="ARBA00007931"/>
    </source>
</evidence>
<evidence type="ECO:0000256" key="11">
    <source>
        <dbReference type="ARBA" id="ARBA00023136"/>
    </source>
</evidence>
<evidence type="ECO:0000256" key="13">
    <source>
        <dbReference type="SAM" id="Phobius"/>
    </source>
</evidence>
<dbReference type="OrthoDB" id="166377at2"/>
<keyword evidence="10" id="KW-0482">Metalloprotease</keyword>
<dbReference type="GO" id="GO:0006508">
    <property type="term" value="P:proteolysis"/>
    <property type="evidence" value="ECO:0007669"/>
    <property type="project" value="UniProtKB-KW"/>
</dbReference>
<feature type="region of interest" description="Disordered" evidence="12">
    <location>
        <begin position="242"/>
        <end position="273"/>
    </location>
</feature>
<evidence type="ECO:0000313" key="18">
    <source>
        <dbReference type="Proteomes" id="UP000321514"/>
    </source>
</evidence>
<dbReference type="Proteomes" id="UP000183760">
    <property type="component" value="Unassembled WGS sequence"/>
</dbReference>
<evidence type="ECO:0000256" key="6">
    <source>
        <dbReference type="ARBA" id="ARBA00022723"/>
    </source>
</evidence>
<dbReference type="PANTHER" id="PTHR39188">
    <property type="entry name" value="MEMBRANE-ASSOCIATED ZINC METALLOPROTEASE M50B"/>
    <property type="match status" value="1"/>
</dbReference>
<reference evidence="15 18" key="2">
    <citation type="submission" date="2019-07" db="EMBL/GenBank/DDBJ databases">
        <title>Whole genome shotgun sequence of Myxococcus fulvus NBRC 100333.</title>
        <authorList>
            <person name="Hosoyama A."/>
            <person name="Uohara A."/>
            <person name="Ohji S."/>
            <person name="Ichikawa N."/>
        </authorList>
    </citation>
    <scope>NUCLEOTIDE SEQUENCE [LARGE SCALE GENOMIC DNA]</scope>
    <source>
        <strain evidence="15 18">NBRC 100333</strain>
    </source>
</reference>
<feature type="domain" description="Peptidase M50" evidence="14">
    <location>
        <begin position="124"/>
        <end position="179"/>
    </location>
</feature>
<feature type="transmembrane region" description="Helical" evidence="13">
    <location>
        <begin position="87"/>
        <end position="108"/>
    </location>
</feature>
<name>A0A511T4W0_MYXFU</name>
<dbReference type="STRING" id="1334629.MFUL124B02_27580"/>
<keyword evidence="9 13" id="KW-1133">Transmembrane helix</keyword>
<gene>
    <name evidence="15" type="ORF">MFU01_42430</name>
    <name evidence="16" type="ORF">SAMN05443572_105460</name>
</gene>
<evidence type="ECO:0000313" key="16">
    <source>
        <dbReference type="EMBL" id="SEU16368.1"/>
    </source>
</evidence>
<comment type="cofactor">
    <cofactor evidence="1">
        <name>Zn(2+)</name>
        <dbReference type="ChEBI" id="CHEBI:29105"/>
    </cofactor>
</comment>
<evidence type="ECO:0000256" key="1">
    <source>
        <dbReference type="ARBA" id="ARBA00001947"/>
    </source>
</evidence>
<evidence type="ECO:0000256" key="8">
    <source>
        <dbReference type="ARBA" id="ARBA00022833"/>
    </source>
</evidence>
<feature type="transmembrane region" description="Helical" evidence="13">
    <location>
        <begin position="167"/>
        <end position="184"/>
    </location>
</feature>
<keyword evidence="11 13" id="KW-0472">Membrane</keyword>
<keyword evidence="4 16" id="KW-0645">Protease</keyword>
<dbReference type="GO" id="GO:0008237">
    <property type="term" value="F:metallopeptidase activity"/>
    <property type="evidence" value="ECO:0007669"/>
    <property type="project" value="UniProtKB-KW"/>
</dbReference>
<evidence type="ECO:0000256" key="10">
    <source>
        <dbReference type="ARBA" id="ARBA00023049"/>
    </source>
</evidence>
<comment type="similarity">
    <text evidence="3">Belongs to the peptidase M50B family.</text>
</comment>
<sequence>MKPLFHVARTPVHLQPLFFLTALATGWDFAAEPGRLAMWLPVVFVSVLLHELAHAWALRRFGSPASITLHELGGTTRGSDRLTHRQSAWVSLAGPAASLLVGGLAWWASGLASPGEQPGLGGALLQQLLWANAGWGLFNLLPVRPLDGGDFVASLVRHRAGYRHERALQVLGVLTAVALVVGAIITRTVWMGVLALMLGFSNGRRLLQRQREARLKPITPPRRPLAREGSTEGAIPLDALLGRKPAAAGAPEPGPERARSSSRTVASDEDVPHDVGSVGQLLLDSGMADLAVRPLQESFTREPSSRAAHALVLALLEAGRTSELESLLTGPQAPLVSDETLAAVDARAHVLGHAALTDRVTALRRVRAPKSDERG</sequence>
<organism evidence="15 18">
    <name type="scientific">Myxococcus fulvus</name>
    <dbReference type="NCBI Taxonomy" id="33"/>
    <lineage>
        <taxon>Bacteria</taxon>
        <taxon>Pseudomonadati</taxon>
        <taxon>Myxococcota</taxon>
        <taxon>Myxococcia</taxon>
        <taxon>Myxococcales</taxon>
        <taxon>Cystobacterineae</taxon>
        <taxon>Myxococcaceae</taxon>
        <taxon>Myxococcus</taxon>
    </lineage>
</organism>
<dbReference type="EMBL" id="BJXR01000033">
    <property type="protein sequence ID" value="GEN09206.1"/>
    <property type="molecule type" value="Genomic_DNA"/>
</dbReference>
<evidence type="ECO:0000313" key="15">
    <source>
        <dbReference type="EMBL" id="GEN09206.1"/>
    </source>
</evidence>
<evidence type="ECO:0000259" key="14">
    <source>
        <dbReference type="Pfam" id="PF02163"/>
    </source>
</evidence>
<feature type="region of interest" description="Disordered" evidence="12">
    <location>
        <begin position="211"/>
        <end position="230"/>
    </location>
</feature>
<accession>A0A511T4W0</accession>
<keyword evidence="5 13" id="KW-0812">Transmembrane</keyword>
<keyword evidence="8" id="KW-0862">Zinc</keyword>
<dbReference type="Proteomes" id="UP000321514">
    <property type="component" value="Unassembled WGS sequence"/>
</dbReference>
<dbReference type="Pfam" id="PF02163">
    <property type="entry name" value="Peptidase_M50"/>
    <property type="match status" value="1"/>
</dbReference>
<keyword evidence="7" id="KW-0378">Hydrolase</keyword>
<evidence type="ECO:0000313" key="17">
    <source>
        <dbReference type="Proteomes" id="UP000183760"/>
    </source>
</evidence>
<dbReference type="RefSeq" id="WP_074955343.1">
    <property type="nucleotide sequence ID" value="NZ_BJXR01000033.1"/>
</dbReference>
<protein>
    <submittedName>
        <fullName evidence="16">Zn-dependent protease (Includes SpoIVFB)</fullName>
    </submittedName>
</protein>
<evidence type="ECO:0000256" key="7">
    <source>
        <dbReference type="ARBA" id="ARBA00022801"/>
    </source>
</evidence>
<evidence type="ECO:0000256" key="9">
    <source>
        <dbReference type="ARBA" id="ARBA00022989"/>
    </source>
</evidence>
<dbReference type="AlphaFoldDB" id="A0A511T4W0"/>
<evidence type="ECO:0000256" key="4">
    <source>
        <dbReference type="ARBA" id="ARBA00022670"/>
    </source>
</evidence>
<comment type="caution">
    <text evidence="15">The sequence shown here is derived from an EMBL/GenBank/DDBJ whole genome shotgun (WGS) entry which is preliminary data.</text>
</comment>
<feature type="transmembrane region" description="Helical" evidence="13">
    <location>
        <begin position="12"/>
        <end position="30"/>
    </location>
</feature>
<evidence type="ECO:0000256" key="5">
    <source>
        <dbReference type="ARBA" id="ARBA00022692"/>
    </source>
</evidence>
<comment type="subcellular location">
    <subcellularLocation>
        <location evidence="2">Membrane</location>
        <topology evidence="2">Multi-pass membrane protein</topology>
    </subcellularLocation>
</comment>
<feature type="transmembrane region" description="Helical" evidence="13">
    <location>
        <begin position="36"/>
        <end position="58"/>
    </location>
</feature>
<keyword evidence="17" id="KW-1185">Reference proteome</keyword>
<dbReference type="InterPro" id="IPR008915">
    <property type="entry name" value="Peptidase_M50"/>
</dbReference>
<proteinExistence type="inferred from homology"/>
<feature type="transmembrane region" description="Helical" evidence="13">
    <location>
        <begin position="128"/>
        <end position="146"/>
    </location>
</feature>
<reference evidence="16 17" key="1">
    <citation type="submission" date="2016-10" db="EMBL/GenBank/DDBJ databases">
        <authorList>
            <person name="Varghese N."/>
            <person name="Submissions S."/>
        </authorList>
    </citation>
    <scope>NUCLEOTIDE SEQUENCE [LARGE SCALE GENOMIC DNA]</scope>
    <source>
        <strain evidence="16 17">DSM 16525</strain>
    </source>
</reference>
<evidence type="ECO:0000256" key="2">
    <source>
        <dbReference type="ARBA" id="ARBA00004141"/>
    </source>
</evidence>
<keyword evidence="6" id="KW-0479">Metal-binding</keyword>
<evidence type="ECO:0000256" key="12">
    <source>
        <dbReference type="SAM" id="MobiDB-lite"/>
    </source>
</evidence>
<dbReference type="GO" id="GO:0016020">
    <property type="term" value="C:membrane"/>
    <property type="evidence" value="ECO:0007669"/>
    <property type="project" value="UniProtKB-SubCell"/>
</dbReference>
<dbReference type="EMBL" id="FOIB01000005">
    <property type="protein sequence ID" value="SEU16368.1"/>
    <property type="molecule type" value="Genomic_DNA"/>
</dbReference>
<dbReference type="PANTHER" id="PTHR39188:SF3">
    <property type="entry name" value="STAGE IV SPORULATION PROTEIN FB"/>
    <property type="match status" value="1"/>
</dbReference>
<dbReference type="GO" id="GO:0046872">
    <property type="term" value="F:metal ion binding"/>
    <property type="evidence" value="ECO:0007669"/>
    <property type="project" value="UniProtKB-KW"/>
</dbReference>